<dbReference type="Pfam" id="PF13419">
    <property type="entry name" value="HAD_2"/>
    <property type="match status" value="1"/>
</dbReference>
<reference evidence="1 2" key="1">
    <citation type="submission" date="2016-01" db="EMBL/GenBank/DDBJ databases">
        <authorList>
            <person name="Mitreva M."/>
            <person name="Pepin K.H."/>
            <person name="Mihindukulasuriya K.A."/>
            <person name="Fulton R."/>
            <person name="Fronick C."/>
            <person name="O'Laughlin M."/>
            <person name="Miner T."/>
            <person name="Herter B."/>
            <person name="Rosa B.A."/>
            <person name="Cordes M."/>
            <person name="Tomlinson C."/>
            <person name="Wollam A."/>
            <person name="Palsikar V.B."/>
            <person name="Mardis E.R."/>
            <person name="Wilson R.K."/>
        </authorList>
    </citation>
    <scope>NUCLEOTIDE SEQUENCE [LARGE SCALE GENOMIC DNA]</scope>
    <source>
        <strain evidence="1 2">KA00071</strain>
    </source>
</reference>
<dbReference type="SFLD" id="SFLDG01129">
    <property type="entry name" value="C1.5:_HAD__Beta-PGM__Phosphata"/>
    <property type="match status" value="1"/>
</dbReference>
<keyword evidence="1" id="KW-0378">Hydrolase</keyword>
<dbReference type="InterPro" id="IPR023214">
    <property type="entry name" value="HAD_sf"/>
</dbReference>
<dbReference type="Proteomes" id="UP000070467">
    <property type="component" value="Unassembled WGS sequence"/>
</dbReference>
<dbReference type="NCBIfam" id="TIGR01509">
    <property type="entry name" value="HAD-SF-IA-v3"/>
    <property type="match status" value="1"/>
</dbReference>
<keyword evidence="2" id="KW-1185">Reference proteome</keyword>
<dbReference type="EMBL" id="LSDB01000011">
    <property type="protein sequence ID" value="KXB58456.1"/>
    <property type="molecule type" value="Genomic_DNA"/>
</dbReference>
<dbReference type="Gene3D" id="3.40.50.1000">
    <property type="entry name" value="HAD superfamily/HAD-like"/>
    <property type="match status" value="1"/>
</dbReference>
<protein>
    <submittedName>
        <fullName evidence="1">HAD hydrolase, family IA, variant 3</fullName>
    </submittedName>
</protein>
<gene>
    <name evidence="1" type="ORF">HMPREF1871_00480</name>
</gene>
<evidence type="ECO:0000313" key="1">
    <source>
        <dbReference type="EMBL" id="KXB58456.1"/>
    </source>
</evidence>
<dbReference type="NCBIfam" id="TIGR01549">
    <property type="entry name" value="HAD-SF-IA-v1"/>
    <property type="match status" value="1"/>
</dbReference>
<organism evidence="1 2">
    <name type="scientific">Gemelliphila asaccharolytica</name>
    <dbReference type="NCBI Taxonomy" id="502393"/>
    <lineage>
        <taxon>Bacteria</taxon>
        <taxon>Bacillati</taxon>
        <taxon>Bacillota</taxon>
        <taxon>Bacilli</taxon>
        <taxon>Bacillales</taxon>
        <taxon>Gemellaceae</taxon>
        <taxon>Gemelliphila</taxon>
    </lineage>
</organism>
<name>A0ABR5TMF7_9BACL</name>
<accession>A0ABR5TMF7</accession>
<dbReference type="SUPFAM" id="SSF56784">
    <property type="entry name" value="HAD-like"/>
    <property type="match status" value="1"/>
</dbReference>
<dbReference type="InterPro" id="IPR023198">
    <property type="entry name" value="PGP-like_dom2"/>
</dbReference>
<comment type="caution">
    <text evidence="1">The sequence shown here is derived from an EMBL/GenBank/DDBJ whole genome shotgun (WGS) entry which is preliminary data.</text>
</comment>
<dbReference type="SFLD" id="SFLDS00003">
    <property type="entry name" value="Haloacid_Dehalogenase"/>
    <property type="match status" value="1"/>
</dbReference>
<dbReference type="PANTHER" id="PTHR43434:SF1">
    <property type="entry name" value="PHOSPHOGLYCOLATE PHOSPHATASE"/>
    <property type="match status" value="1"/>
</dbReference>
<dbReference type="InterPro" id="IPR050155">
    <property type="entry name" value="HAD-like_hydrolase_sf"/>
</dbReference>
<dbReference type="InterPro" id="IPR006439">
    <property type="entry name" value="HAD-SF_hydro_IA"/>
</dbReference>
<sequence length="220" mass="25244">MLKKLEAVILDFDGTIVDTEYTYFEVMSELVEKYSGKKLNKLEYIKNVSGTSVENCKRYIMKNYNLDEKDFSLLEIDLINMYEKFIKTPLLPNIKETFQLLKDNNIKIAIASNGTLKHIVDGLKEHKIINYVDEIVTKSDVENAKPKPDIYLEVAKRLKVDIKNCIAVEDSVTGAKAAECSGAYLILQTNEITKHLDFTQVNYKIKNCNLYDEIKSILNN</sequence>
<dbReference type="Gene3D" id="1.10.150.240">
    <property type="entry name" value="Putative phosphatase, domain 2"/>
    <property type="match status" value="1"/>
</dbReference>
<dbReference type="RefSeq" id="WP_066129579.1">
    <property type="nucleotide sequence ID" value="NZ_KQ959864.1"/>
</dbReference>
<dbReference type="InterPro" id="IPR036412">
    <property type="entry name" value="HAD-like_sf"/>
</dbReference>
<dbReference type="InterPro" id="IPR041492">
    <property type="entry name" value="HAD_2"/>
</dbReference>
<dbReference type="PANTHER" id="PTHR43434">
    <property type="entry name" value="PHOSPHOGLYCOLATE PHOSPHATASE"/>
    <property type="match status" value="1"/>
</dbReference>
<proteinExistence type="predicted"/>
<dbReference type="GO" id="GO:0016787">
    <property type="term" value="F:hydrolase activity"/>
    <property type="evidence" value="ECO:0007669"/>
    <property type="project" value="UniProtKB-KW"/>
</dbReference>
<evidence type="ECO:0000313" key="2">
    <source>
        <dbReference type="Proteomes" id="UP000070467"/>
    </source>
</evidence>